<organism evidence="1 2">
    <name type="scientific">Trifolium medium</name>
    <dbReference type="NCBI Taxonomy" id="97028"/>
    <lineage>
        <taxon>Eukaryota</taxon>
        <taxon>Viridiplantae</taxon>
        <taxon>Streptophyta</taxon>
        <taxon>Embryophyta</taxon>
        <taxon>Tracheophyta</taxon>
        <taxon>Spermatophyta</taxon>
        <taxon>Magnoliopsida</taxon>
        <taxon>eudicotyledons</taxon>
        <taxon>Gunneridae</taxon>
        <taxon>Pentapetalae</taxon>
        <taxon>rosids</taxon>
        <taxon>fabids</taxon>
        <taxon>Fabales</taxon>
        <taxon>Fabaceae</taxon>
        <taxon>Papilionoideae</taxon>
        <taxon>50 kb inversion clade</taxon>
        <taxon>NPAAA clade</taxon>
        <taxon>Hologalegina</taxon>
        <taxon>IRL clade</taxon>
        <taxon>Trifolieae</taxon>
        <taxon>Trifolium</taxon>
    </lineage>
</organism>
<evidence type="ECO:0000313" key="2">
    <source>
        <dbReference type="Proteomes" id="UP000265520"/>
    </source>
</evidence>
<sequence>MDDGKQANNEQTWQINPPLTQKRLANSNAPVFRSLNGSAIATRSRSNGFGSVSTSVISVSTSVISVTGYGTQYRSETGWLEGVGAP</sequence>
<proteinExistence type="predicted"/>
<accession>A0A392M454</accession>
<dbReference type="Proteomes" id="UP000265520">
    <property type="component" value="Unassembled WGS sequence"/>
</dbReference>
<reference evidence="1 2" key="1">
    <citation type="journal article" date="2018" name="Front. Plant Sci.">
        <title>Red Clover (Trifolium pratense) and Zigzag Clover (T. medium) - A Picture of Genomic Similarities and Differences.</title>
        <authorList>
            <person name="Dluhosova J."/>
            <person name="Istvanek J."/>
            <person name="Nedelnik J."/>
            <person name="Repkova J."/>
        </authorList>
    </citation>
    <scope>NUCLEOTIDE SEQUENCE [LARGE SCALE GENOMIC DNA]</scope>
    <source>
        <strain evidence="2">cv. 10/8</strain>
        <tissue evidence="1">Leaf</tissue>
    </source>
</reference>
<name>A0A392M454_9FABA</name>
<comment type="caution">
    <text evidence="1">The sequence shown here is derived from an EMBL/GenBank/DDBJ whole genome shotgun (WGS) entry which is preliminary data.</text>
</comment>
<dbReference type="EMBL" id="LXQA010003275">
    <property type="protein sequence ID" value="MCH82150.1"/>
    <property type="molecule type" value="Genomic_DNA"/>
</dbReference>
<gene>
    <name evidence="1" type="ORF">A2U01_0002948</name>
</gene>
<evidence type="ECO:0000313" key="1">
    <source>
        <dbReference type="EMBL" id="MCH82150.1"/>
    </source>
</evidence>
<dbReference type="AlphaFoldDB" id="A0A392M454"/>
<keyword evidence="2" id="KW-1185">Reference proteome</keyword>
<protein>
    <submittedName>
        <fullName evidence="1">Uncharacterized protein</fullName>
    </submittedName>
</protein>